<keyword evidence="3" id="KW-0479">Metal-binding</keyword>
<dbReference type="InterPro" id="IPR045121">
    <property type="entry name" value="CoAse"/>
</dbReference>
<evidence type="ECO:0000313" key="9">
    <source>
        <dbReference type="Proteomes" id="UP000295380"/>
    </source>
</evidence>
<sequence>MLETLGERLQAHRPRHLSTDIPRAAVLLAIVERPDPTLLLTRRADHLAQHGGQVAFPGGKVEPDDTDLWTTALREAHEEIALPPTHVARLGRLSDVISRHGICVTPFVGLVPPGLPLVPDHNELDTIFEVPLTWFLEDRRSHTDVIRHAERTYYVPSYAYANHVIWGLSAMMLVELLAVGFAHPISLDRAPLGSPLRHLPAAPPPPRP</sequence>
<dbReference type="EMBL" id="SOBR01000005">
    <property type="protein sequence ID" value="TDU21543.1"/>
    <property type="molecule type" value="Genomic_DNA"/>
</dbReference>
<dbReference type="Gene3D" id="3.90.79.10">
    <property type="entry name" value="Nucleoside Triphosphate Pyrophosphohydrolase"/>
    <property type="match status" value="1"/>
</dbReference>
<comment type="caution">
    <text evidence="8">The sequence shown here is derived from an EMBL/GenBank/DDBJ whole genome shotgun (WGS) entry which is preliminary data.</text>
</comment>
<proteinExistence type="predicted"/>
<comment type="cofactor">
    <cofactor evidence="1">
        <name>Mn(2+)</name>
        <dbReference type="ChEBI" id="CHEBI:29035"/>
    </cofactor>
</comment>
<dbReference type="OrthoDB" id="9802805at2"/>
<dbReference type="PROSITE" id="PS51462">
    <property type="entry name" value="NUDIX"/>
    <property type="match status" value="1"/>
</dbReference>
<evidence type="ECO:0000256" key="6">
    <source>
        <dbReference type="ARBA" id="ARBA00023211"/>
    </source>
</evidence>
<comment type="cofactor">
    <cofactor evidence="2">
        <name>Mg(2+)</name>
        <dbReference type="ChEBI" id="CHEBI:18420"/>
    </cofactor>
</comment>
<evidence type="ECO:0000256" key="5">
    <source>
        <dbReference type="ARBA" id="ARBA00022842"/>
    </source>
</evidence>
<dbReference type="AlphaFoldDB" id="A0A4R7NLD9"/>
<organism evidence="8 9">
    <name type="scientific">Chromohalobacter marismortui</name>
    <dbReference type="NCBI Taxonomy" id="42055"/>
    <lineage>
        <taxon>Bacteria</taxon>
        <taxon>Pseudomonadati</taxon>
        <taxon>Pseudomonadota</taxon>
        <taxon>Gammaproteobacteria</taxon>
        <taxon>Oceanospirillales</taxon>
        <taxon>Halomonadaceae</taxon>
        <taxon>Chromohalobacter</taxon>
    </lineage>
</organism>
<gene>
    <name evidence="8" type="ORF">C8E00_10527</name>
</gene>
<evidence type="ECO:0000256" key="1">
    <source>
        <dbReference type="ARBA" id="ARBA00001936"/>
    </source>
</evidence>
<keyword evidence="4" id="KW-0378">Hydrolase</keyword>
<keyword evidence="5" id="KW-0460">Magnesium</keyword>
<dbReference type="GO" id="GO:0046872">
    <property type="term" value="F:metal ion binding"/>
    <property type="evidence" value="ECO:0007669"/>
    <property type="project" value="UniProtKB-KW"/>
</dbReference>
<evidence type="ECO:0000256" key="4">
    <source>
        <dbReference type="ARBA" id="ARBA00022801"/>
    </source>
</evidence>
<dbReference type="CDD" id="cd03426">
    <property type="entry name" value="NUDIX_CoAse_Nudt7"/>
    <property type="match status" value="1"/>
</dbReference>
<name>A0A4R7NLD9_9GAMM</name>
<dbReference type="PANTHER" id="PTHR12992">
    <property type="entry name" value="NUDIX HYDROLASE"/>
    <property type="match status" value="1"/>
</dbReference>
<accession>A0A4R7NLD9</accession>
<dbReference type="NCBIfam" id="NF007980">
    <property type="entry name" value="PRK10707.1"/>
    <property type="match status" value="1"/>
</dbReference>
<keyword evidence="6" id="KW-0464">Manganese</keyword>
<dbReference type="PANTHER" id="PTHR12992:SF11">
    <property type="entry name" value="MITOCHONDRIAL COENZYME A DIPHOSPHATASE NUDT8"/>
    <property type="match status" value="1"/>
</dbReference>
<dbReference type="InterPro" id="IPR015797">
    <property type="entry name" value="NUDIX_hydrolase-like_dom_sf"/>
</dbReference>
<evidence type="ECO:0000313" key="8">
    <source>
        <dbReference type="EMBL" id="TDU21543.1"/>
    </source>
</evidence>
<evidence type="ECO:0000256" key="2">
    <source>
        <dbReference type="ARBA" id="ARBA00001946"/>
    </source>
</evidence>
<protein>
    <submittedName>
        <fullName evidence="8">8-oxo-dGTP pyrophosphatase MutT (NUDIX family)</fullName>
    </submittedName>
</protein>
<feature type="domain" description="Nudix hydrolase" evidence="7">
    <location>
        <begin position="21"/>
        <end position="152"/>
    </location>
</feature>
<dbReference type="Proteomes" id="UP000295380">
    <property type="component" value="Unassembled WGS sequence"/>
</dbReference>
<evidence type="ECO:0000259" key="7">
    <source>
        <dbReference type="PROSITE" id="PS51462"/>
    </source>
</evidence>
<reference evidence="8 9" key="1">
    <citation type="submission" date="2019-03" db="EMBL/GenBank/DDBJ databases">
        <title>Genomic Encyclopedia of Type Strains, Phase IV (KMG-IV): sequencing the most valuable type-strain genomes for metagenomic binning, comparative biology and taxonomic classification.</title>
        <authorList>
            <person name="Goeker M."/>
        </authorList>
    </citation>
    <scope>NUCLEOTIDE SEQUENCE [LARGE SCALE GENOMIC DNA]</scope>
    <source>
        <strain evidence="8 9">DSM 6770</strain>
    </source>
</reference>
<dbReference type="GO" id="GO:0010945">
    <property type="term" value="F:coenzyme A diphosphatase activity"/>
    <property type="evidence" value="ECO:0007669"/>
    <property type="project" value="InterPro"/>
</dbReference>
<dbReference type="RefSeq" id="WP_133697740.1">
    <property type="nucleotide sequence ID" value="NZ_SOBR01000005.1"/>
</dbReference>
<dbReference type="Pfam" id="PF00293">
    <property type="entry name" value="NUDIX"/>
    <property type="match status" value="1"/>
</dbReference>
<dbReference type="InterPro" id="IPR000086">
    <property type="entry name" value="NUDIX_hydrolase_dom"/>
</dbReference>
<evidence type="ECO:0000256" key="3">
    <source>
        <dbReference type="ARBA" id="ARBA00022723"/>
    </source>
</evidence>
<keyword evidence="9" id="KW-1185">Reference proteome</keyword>
<dbReference type="SUPFAM" id="SSF55811">
    <property type="entry name" value="Nudix"/>
    <property type="match status" value="1"/>
</dbReference>